<protein>
    <submittedName>
        <fullName evidence="1">Group 1 glycosyl transferase</fullName>
    </submittedName>
</protein>
<reference evidence="2" key="1">
    <citation type="submission" date="2016-04" db="EMBL/GenBank/DDBJ databases">
        <authorList>
            <person name="Chen L."/>
            <person name="Zhuang W."/>
            <person name="Wang G."/>
        </authorList>
    </citation>
    <scope>NUCLEOTIDE SEQUENCE [LARGE SCALE GENOMIC DNA]</scope>
    <source>
        <strain evidence="2">208</strain>
    </source>
</reference>
<accession>A0A1V9F042</accession>
<proteinExistence type="predicted"/>
<sequence>MAKFLFYDDKLINLMQEDEKPCGGAAVQTYSWIRGLLEEGQEVVVMTDTSGNQKLKEECRNIKVISLYDRNKGIRWLRWIYYRFPHTYNQIKSVKPDYIYVSIPSWISMLIGIMCRLQNIKFIQRISNDNQVYRRFHKSNSAVNHFLLTGGFRLAHHILCQNNFQLNGIKKKFPGKPAIKISNPLYLKAPGLGDDHRPGSYIAWLGIYRAQKNLKRLYEIASLLRNETFVIAGKESANCDEETSEYLEKLKHLPNVKFSGYLHRAEVLPFLANARFLLNTSHYEGFSNTFLESLSVGTPVLSGANVNPDSIISNNDLGIIYNDVFDLCKQYASITPELYQFMSEKARDYVNRNHGYRVLARNLIRYLSETDNIITSRKGRILPG</sequence>
<keyword evidence="1" id="KW-0808">Transferase</keyword>
<dbReference type="OrthoDB" id="1116389at2"/>
<dbReference type="SUPFAM" id="SSF53756">
    <property type="entry name" value="UDP-Glycosyltransferase/glycogen phosphorylase"/>
    <property type="match status" value="1"/>
</dbReference>
<gene>
    <name evidence="1" type="ORF">A4R26_29415</name>
</gene>
<name>A0A1V9F042_9BACT</name>
<dbReference type="Proteomes" id="UP000192276">
    <property type="component" value="Unassembled WGS sequence"/>
</dbReference>
<dbReference type="Gene3D" id="3.40.50.2000">
    <property type="entry name" value="Glycogen Phosphorylase B"/>
    <property type="match status" value="2"/>
</dbReference>
<dbReference type="InterPro" id="IPR050194">
    <property type="entry name" value="Glycosyltransferase_grp1"/>
</dbReference>
<dbReference type="Pfam" id="PF13692">
    <property type="entry name" value="Glyco_trans_1_4"/>
    <property type="match status" value="1"/>
</dbReference>
<dbReference type="CDD" id="cd03801">
    <property type="entry name" value="GT4_PimA-like"/>
    <property type="match status" value="1"/>
</dbReference>
<dbReference type="RefSeq" id="WP_081169902.1">
    <property type="nucleotide sequence ID" value="NZ_LWBP01000217.1"/>
</dbReference>
<dbReference type="GO" id="GO:0016757">
    <property type="term" value="F:glycosyltransferase activity"/>
    <property type="evidence" value="ECO:0007669"/>
    <property type="project" value="TreeGrafter"/>
</dbReference>
<dbReference type="PANTHER" id="PTHR45947:SF3">
    <property type="entry name" value="SULFOQUINOVOSYL TRANSFERASE SQD2"/>
    <property type="match status" value="1"/>
</dbReference>
<dbReference type="PANTHER" id="PTHR45947">
    <property type="entry name" value="SULFOQUINOVOSYL TRANSFERASE SQD2"/>
    <property type="match status" value="1"/>
</dbReference>
<comment type="caution">
    <text evidence="1">The sequence shown here is derived from an EMBL/GenBank/DDBJ whole genome shotgun (WGS) entry which is preliminary data.</text>
</comment>
<dbReference type="STRING" id="550983.A4R26_29415"/>
<organism evidence="1 2">
    <name type="scientific">Niastella populi</name>
    <dbReference type="NCBI Taxonomy" id="550983"/>
    <lineage>
        <taxon>Bacteria</taxon>
        <taxon>Pseudomonadati</taxon>
        <taxon>Bacteroidota</taxon>
        <taxon>Chitinophagia</taxon>
        <taxon>Chitinophagales</taxon>
        <taxon>Chitinophagaceae</taxon>
        <taxon>Niastella</taxon>
    </lineage>
</organism>
<dbReference type="EMBL" id="LWBP01000217">
    <property type="protein sequence ID" value="OQP51699.1"/>
    <property type="molecule type" value="Genomic_DNA"/>
</dbReference>
<keyword evidence="2" id="KW-1185">Reference proteome</keyword>
<evidence type="ECO:0000313" key="2">
    <source>
        <dbReference type="Proteomes" id="UP000192276"/>
    </source>
</evidence>
<dbReference type="AlphaFoldDB" id="A0A1V9F042"/>
<evidence type="ECO:0000313" key="1">
    <source>
        <dbReference type="EMBL" id="OQP51699.1"/>
    </source>
</evidence>